<dbReference type="InterPro" id="IPR003340">
    <property type="entry name" value="B3_DNA-bd"/>
</dbReference>
<dbReference type="PANTHER" id="PTHR31391">
    <property type="entry name" value="B3 DOMAIN-CONTAINING PROTEIN OS11G0197600-RELATED"/>
    <property type="match status" value="1"/>
</dbReference>
<feature type="region of interest" description="Disordered" evidence="7">
    <location>
        <begin position="1"/>
        <end position="22"/>
    </location>
</feature>
<evidence type="ECO:0000259" key="8">
    <source>
        <dbReference type="PROSITE" id="PS50863"/>
    </source>
</evidence>
<keyword evidence="3" id="KW-0238">DNA-binding</keyword>
<dbReference type="SMART" id="SM01019">
    <property type="entry name" value="B3"/>
    <property type="match status" value="1"/>
</dbReference>
<keyword evidence="2" id="KW-0805">Transcription regulation</keyword>
<dbReference type="InterPro" id="IPR015300">
    <property type="entry name" value="DNA-bd_pseudobarrel_sf"/>
</dbReference>
<evidence type="ECO:0000313" key="10">
    <source>
        <dbReference type="Proteomes" id="UP001632038"/>
    </source>
</evidence>
<dbReference type="PANTHER" id="PTHR31391:SF101">
    <property type="entry name" value="B3 DOMAIN-CONTAINING PROTEIN OS01G0234100"/>
    <property type="match status" value="1"/>
</dbReference>
<proteinExistence type="predicted"/>
<sequence length="480" mass="54322">MTVSTMKNDSKRIPISSPQHKLNQRTWEKKKKLAMDRLIGLTDSKIDEMPEQKESVKIVDKRTICCAPKKKKAIVNLINNCDVFLTPATERAQQIQHNLSPNSPSFIKNMLKSHVSGGFWLGLPKQFCDDHLPKCDVTVVLVCENEIEHDTKYLVDKNGLSGRWRAFSIAHELVEGDVLVFELLKPCKFKVHIVRESELKTEEHSAARCLLTLHAQQIQTERMEEDKPDESLAPKCLKLAPLDRHNKKKRKLIVASDDDEEDDEPGPVPLDDHNKNKRKLILANEDDDETGPDGGISFSESLVHFIDVKCFDEFKIQVDGLILDSEISKHLRKKYYELCVSQNNFLHENLAKGINSKLAAGIILETINIADAIRAAKHSSSLTDLKSYSRTLKAFEDLGMSVGFLRARIDKLLGLSNEFRAAIESKKNELNAAEDEMRGLKTKLTGVKMLMEKLVGEIYGLKVKNEELEVVFTDVADTPW</sequence>
<dbReference type="Gene3D" id="2.40.330.10">
    <property type="entry name" value="DNA-binding pseudobarrel domain"/>
    <property type="match status" value="1"/>
</dbReference>
<feature type="region of interest" description="Disordered" evidence="7">
    <location>
        <begin position="250"/>
        <end position="277"/>
    </location>
</feature>
<evidence type="ECO:0000256" key="2">
    <source>
        <dbReference type="ARBA" id="ARBA00023015"/>
    </source>
</evidence>
<dbReference type="CDD" id="cd10017">
    <property type="entry name" value="B3_DNA"/>
    <property type="match status" value="1"/>
</dbReference>
<dbReference type="InterPro" id="IPR044837">
    <property type="entry name" value="REM16-like"/>
</dbReference>
<evidence type="ECO:0000256" key="5">
    <source>
        <dbReference type="ARBA" id="ARBA00023242"/>
    </source>
</evidence>
<comment type="caution">
    <text evidence="9">The sequence shown here is derived from an EMBL/GenBank/DDBJ whole genome shotgun (WGS) entry which is preliminary data.</text>
</comment>
<dbReference type="Proteomes" id="UP001632038">
    <property type="component" value="Unassembled WGS sequence"/>
</dbReference>
<evidence type="ECO:0000256" key="6">
    <source>
        <dbReference type="SAM" id="Coils"/>
    </source>
</evidence>
<keyword evidence="10" id="KW-1185">Reference proteome</keyword>
<dbReference type="Pfam" id="PF02362">
    <property type="entry name" value="B3"/>
    <property type="match status" value="1"/>
</dbReference>
<dbReference type="SUPFAM" id="SSF101936">
    <property type="entry name" value="DNA-binding pseudobarrel domain"/>
    <property type="match status" value="1"/>
</dbReference>
<evidence type="ECO:0000256" key="3">
    <source>
        <dbReference type="ARBA" id="ARBA00023125"/>
    </source>
</evidence>
<dbReference type="PROSITE" id="PS50863">
    <property type="entry name" value="B3"/>
    <property type="match status" value="1"/>
</dbReference>
<comment type="subcellular location">
    <subcellularLocation>
        <location evidence="1">Nucleus</location>
    </subcellularLocation>
</comment>
<reference evidence="10" key="1">
    <citation type="journal article" date="2024" name="IScience">
        <title>Strigolactones Initiate the Formation of Haustorium-like Structures in Castilleja.</title>
        <authorList>
            <person name="Buerger M."/>
            <person name="Peterson D."/>
            <person name="Chory J."/>
        </authorList>
    </citation>
    <scope>NUCLEOTIDE SEQUENCE [LARGE SCALE GENOMIC DNA]</scope>
</reference>
<name>A0ABD3CTG0_9LAMI</name>
<feature type="domain" description="TF-B3" evidence="8">
    <location>
        <begin position="106"/>
        <end position="197"/>
    </location>
</feature>
<dbReference type="GO" id="GO:0005634">
    <property type="term" value="C:nucleus"/>
    <property type="evidence" value="ECO:0007669"/>
    <property type="project" value="UniProtKB-SubCell"/>
</dbReference>
<accession>A0ABD3CTG0</accession>
<keyword evidence="4" id="KW-0804">Transcription</keyword>
<dbReference type="GO" id="GO:0003677">
    <property type="term" value="F:DNA binding"/>
    <property type="evidence" value="ECO:0007669"/>
    <property type="project" value="UniProtKB-KW"/>
</dbReference>
<protein>
    <recommendedName>
        <fullName evidence="8">TF-B3 domain-containing protein</fullName>
    </recommendedName>
</protein>
<keyword evidence="5" id="KW-0539">Nucleus</keyword>
<evidence type="ECO:0000256" key="1">
    <source>
        <dbReference type="ARBA" id="ARBA00004123"/>
    </source>
</evidence>
<feature type="coiled-coil region" evidence="6">
    <location>
        <begin position="416"/>
        <end position="443"/>
    </location>
</feature>
<evidence type="ECO:0000256" key="4">
    <source>
        <dbReference type="ARBA" id="ARBA00023163"/>
    </source>
</evidence>
<dbReference type="EMBL" id="JAVIJP010000032">
    <property type="protein sequence ID" value="KAL3632469.1"/>
    <property type="molecule type" value="Genomic_DNA"/>
</dbReference>
<keyword evidence="6" id="KW-0175">Coiled coil</keyword>
<organism evidence="9 10">
    <name type="scientific">Castilleja foliolosa</name>
    <dbReference type="NCBI Taxonomy" id="1961234"/>
    <lineage>
        <taxon>Eukaryota</taxon>
        <taxon>Viridiplantae</taxon>
        <taxon>Streptophyta</taxon>
        <taxon>Embryophyta</taxon>
        <taxon>Tracheophyta</taxon>
        <taxon>Spermatophyta</taxon>
        <taxon>Magnoliopsida</taxon>
        <taxon>eudicotyledons</taxon>
        <taxon>Gunneridae</taxon>
        <taxon>Pentapetalae</taxon>
        <taxon>asterids</taxon>
        <taxon>lamiids</taxon>
        <taxon>Lamiales</taxon>
        <taxon>Orobanchaceae</taxon>
        <taxon>Pedicularideae</taxon>
        <taxon>Castillejinae</taxon>
        <taxon>Castilleja</taxon>
    </lineage>
</organism>
<gene>
    <name evidence="9" type="ORF">CASFOL_025453</name>
</gene>
<evidence type="ECO:0000256" key="7">
    <source>
        <dbReference type="SAM" id="MobiDB-lite"/>
    </source>
</evidence>
<dbReference type="AlphaFoldDB" id="A0ABD3CTG0"/>
<feature type="compositionally biased region" description="Acidic residues" evidence="7">
    <location>
        <begin position="256"/>
        <end position="265"/>
    </location>
</feature>
<evidence type="ECO:0000313" key="9">
    <source>
        <dbReference type="EMBL" id="KAL3632469.1"/>
    </source>
</evidence>